<evidence type="ECO:0000313" key="10">
    <source>
        <dbReference type="Proteomes" id="UP000199478"/>
    </source>
</evidence>
<dbReference type="Proteomes" id="UP000199478">
    <property type="component" value="Unassembled WGS sequence"/>
</dbReference>
<organism evidence="9 10">
    <name type="scientific">Yoonia tamlensis</name>
    <dbReference type="NCBI Taxonomy" id="390270"/>
    <lineage>
        <taxon>Bacteria</taxon>
        <taxon>Pseudomonadati</taxon>
        <taxon>Pseudomonadota</taxon>
        <taxon>Alphaproteobacteria</taxon>
        <taxon>Rhodobacterales</taxon>
        <taxon>Paracoccaceae</taxon>
        <taxon>Yoonia</taxon>
    </lineage>
</organism>
<protein>
    <recommendedName>
        <fullName evidence="7">TRAP transporter small permease protein</fullName>
    </recommendedName>
</protein>
<keyword evidence="3" id="KW-1003">Cell membrane</keyword>
<accession>A0A1I6GGE0</accession>
<comment type="subunit">
    <text evidence="7">The complex comprises the extracytoplasmic solute receptor protein and the two transmembrane proteins.</text>
</comment>
<feature type="transmembrane region" description="Helical" evidence="7">
    <location>
        <begin position="84"/>
        <end position="110"/>
    </location>
</feature>
<keyword evidence="10" id="KW-1185">Reference proteome</keyword>
<dbReference type="AlphaFoldDB" id="A0A1I6GGE0"/>
<evidence type="ECO:0000313" key="9">
    <source>
        <dbReference type="EMBL" id="SFR41274.1"/>
    </source>
</evidence>
<comment type="subcellular location">
    <subcellularLocation>
        <location evidence="7">Cell inner membrane</location>
        <topology evidence="7">Multi-pass membrane protein</topology>
    </subcellularLocation>
    <subcellularLocation>
        <location evidence="1">Cell membrane</location>
        <topology evidence="1">Multi-pass membrane protein</topology>
    </subcellularLocation>
</comment>
<reference evidence="10" key="1">
    <citation type="submission" date="2016-10" db="EMBL/GenBank/DDBJ databases">
        <authorList>
            <person name="Varghese N."/>
            <person name="Submissions S."/>
        </authorList>
    </citation>
    <scope>NUCLEOTIDE SEQUENCE [LARGE SCALE GENOMIC DNA]</scope>
    <source>
        <strain evidence="10">DSM 26879</strain>
    </source>
</reference>
<keyword evidence="2 7" id="KW-0813">Transport</keyword>
<keyword evidence="4 7" id="KW-0812">Transmembrane</keyword>
<dbReference type="InterPro" id="IPR055348">
    <property type="entry name" value="DctQ"/>
</dbReference>
<feature type="domain" description="Tripartite ATP-independent periplasmic transporters DctQ component" evidence="8">
    <location>
        <begin position="170"/>
        <end position="238"/>
    </location>
</feature>
<evidence type="ECO:0000256" key="5">
    <source>
        <dbReference type="ARBA" id="ARBA00022989"/>
    </source>
</evidence>
<evidence type="ECO:0000256" key="6">
    <source>
        <dbReference type="ARBA" id="ARBA00023136"/>
    </source>
</evidence>
<evidence type="ECO:0000256" key="4">
    <source>
        <dbReference type="ARBA" id="ARBA00022692"/>
    </source>
</evidence>
<keyword evidence="6 7" id="KW-0472">Membrane</keyword>
<evidence type="ECO:0000256" key="2">
    <source>
        <dbReference type="ARBA" id="ARBA00022448"/>
    </source>
</evidence>
<evidence type="ECO:0000256" key="7">
    <source>
        <dbReference type="RuleBase" id="RU369079"/>
    </source>
</evidence>
<keyword evidence="5 7" id="KW-1133">Transmembrane helix</keyword>
<name>A0A1I6GGE0_9RHOB</name>
<keyword evidence="7" id="KW-0997">Cell inner membrane</keyword>
<comment type="function">
    <text evidence="7">Part of the tripartite ATP-independent periplasmic (TRAP) transport system.</text>
</comment>
<dbReference type="Pfam" id="PF04290">
    <property type="entry name" value="DctQ"/>
    <property type="match status" value="1"/>
</dbReference>
<feature type="transmembrane region" description="Helical" evidence="7">
    <location>
        <begin position="130"/>
        <end position="150"/>
    </location>
</feature>
<feature type="transmembrane region" description="Helical" evidence="7">
    <location>
        <begin position="284"/>
        <end position="306"/>
    </location>
</feature>
<evidence type="ECO:0000256" key="3">
    <source>
        <dbReference type="ARBA" id="ARBA00022475"/>
    </source>
</evidence>
<gene>
    <name evidence="9" type="ORF">SAMN04488005_1626</name>
</gene>
<dbReference type="EMBL" id="FOYP01000001">
    <property type="protein sequence ID" value="SFR41274.1"/>
    <property type="molecule type" value="Genomic_DNA"/>
</dbReference>
<dbReference type="STRING" id="390270.SAMN04488005_1626"/>
<comment type="similarity">
    <text evidence="7">Belongs to the TRAP transporter small permease family.</text>
</comment>
<feature type="transmembrane region" description="Helical" evidence="7">
    <location>
        <begin position="220"/>
        <end position="241"/>
    </location>
</feature>
<dbReference type="GO" id="GO:0022857">
    <property type="term" value="F:transmembrane transporter activity"/>
    <property type="evidence" value="ECO:0007669"/>
    <property type="project" value="UniProtKB-UniRule"/>
</dbReference>
<evidence type="ECO:0000256" key="1">
    <source>
        <dbReference type="ARBA" id="ARBA00004651"/>
    </source>
</evidence>
<sequence>MRMHRGPHASGVCSKHRQNFQKGWDMGLVEAWGGNPVGWFFANLIEAFYNFGYAVTHPGQWLSWVPFTNAAMADLEVKEALMRFIYYGASVELFFVVFAVFLVISVIGFINNNFMWGCVRVLEGFANKVGRFFAWAGLLMVLQQIVIIFMQRVFAVSEIGIGFGVNFAKDVSWWSEELKLYNAMIVCMCASYTFVQGGHVRVDLVYSAVSFRTKRIIDMVGSMLFMIPAAIVTWLYGWFFLWRHLVVPNPSASDTLDRLITKARALRWNIEFIGFSPNGFNAYFLFKILLITFTAMVMLQAVAFFYRSYLELIEGEQSEGKHLDRDVLGDETAELVAEIH</sequence>
<proteinExistence type="inferred from homology"/>
<evidence type="ECO:0000259" key="8">
    <source>
        <dbReference type="Pfam" id="PF04290"/>
    </source>
</evidence>
<dbReference type="GO" id="GO:0005886">
    <property type="term" value="C:plasma membrane"/>
    <property type="evidence" value="ECO:0007669"/>
    <property type="project" value="UniProtKB-SubCell"/>
</dbReference>